<name>A0A2G2YA96_CAPAN</name>
<keyword evidence="3" id="KW-0378">Hydrolase</keyword>
<dbReference type="Proteomes" id="UP000222542">
    <property type="component" value="Unassembled WGS sequence"/>
</dbReference>
<comment type="similarity">
    <text evidence="1">Belongs to the peptidase C48 family.</text>
</comment>
<feature type="region of interest" description="Disordered" evidence="4">
    <location>
        <begin position="1"/>
        <end position="104"/>
    </location>
</feature>
<dbReference type="Pfam" id="PF02902">
    <property type="entry name" value="Peptidase_C48"/>
    <property type="match status" value="1"/>
</dbReference>
<feature type="compositionally biased region" description="Basic and acidic residues" evidence="4">
    <location>
        <begin position="90"/>
        <end position="104"/>
    </location>
</feature>
<evidence type="ECO:0000256" key="1">
    <source>
        <dbReference type="ARBA" id="ARBA00005234"/>
    </source>
</evidence>
<dbReference type="GO" id="GO:0006508">
    <property type="term" value="P:proteolysis"/>
    <property type="evidence" value="ECO:0007669"/>
    <property type="project" value="UniProtKB-KW"/>
</dbReference>
<accession>A0A2G2YA96</accession>
<evidence type="ECO:0000259" key="5">
    <source>
        <dbReference type="Pfam" id="PF02902"/>
    </source>
</evidence>
<dbReference type="InterPro" id="IPR038765">
    <property type="entry name" value="Papain-like_cys_pep_sf"/>
</dbReference>
<organism evidence="6 7">
    <name type="scientific">Capsicum annuum</name>
    <name type="common">Capsicum pepper</name>
    <dbReference type="NCBI Taxonomy" id="4072"/>
    <lineage>
        <taxon>Eukaryota</taxon>
        <taxon>Viridiplantae</taxon>
        <taxon>Streptophyta</taxon>
        <taxon>Embryophyta</taxon>
        <taxon>Tracheophyta</taxon>
        <taxon>Spermatophyta</taxon>
        <taxon>Magnoliopsida</taxon>
        <taxon>eudicotyledons</taxon>
        <taxon>Gunneridae</taxon>
        <taxon>Pentapetalae</taxon>
        <taxon>asterids</taxon>
        <taxon>lamiids</taxon>
        <taxon>Solanales</taxon>
        <taxon>Solanaceae</taxon>
        <taxon>Solanoideae</taxon>
        <taxon>Capsiceae</taxon>
        <taxon>Capsicum</taxon>
    </lineage>
</organism>
<keyword evidence="7" id="KW-1185">Reference proteome</keyword>
<dbReference type="AlphaFoldDB" id="A0A2G2YA96"/>
<dbReference type="Gramene" id="PHT66660">
    <property type="protein sequence ID" value="PHT66660"/>
    <property type="gene ID" value="T459_31085"/>
</dbReference>
<dbReference type="GO" id="GO:0008234">
    <property type="term" value="F:cysteine-type peptidase activity"/>
    <property type="evidence" value="ECO:0007669"/>
    <property type="project" value="InterPro"/>
</dbReference>
<proteinExistence type="inferred from homology"/>
<dbReference type="EMBL" id="AYRZ02000012">
    <property type="protein sequence ID" value="PHT66660.1"/>
    <property type="molecule type" value="Genomic_DNA"/>
</dbReference>
<evidence type="ECO:0000256" key="3">
    <source>
        <dbReference type="ARBA" id="ARBA00022801"/>
    </source>
</evidence>
<dbReference type="SUPFAM" id="SSF54001">
    <property type="entry name" value="Cysteine proteinases"/>
    <property type="match status" value="1"/>
</dbReference>
<evidence type="ECO:0000256" key="2">
    <source>
        <dbReference type="ARBA" id="ARBA00022670"/>
    </source>
</evidence>
<reference evidence="6 7" key="2">
    <citation type="journal article" date="2017" name="Genome Biol.">
        <title>New reference genome sequences of hot pepper reveal the massive evolution of plant disease-resistance genes by retroduplication.</title>
        <authorList>
            <person name="Kim S."/>
            <person name="Park J."/>
            <person name="Yeom S.I."/>
            <person name="Kim Y.M."/>
            <person name="Seo E."/>
            <person name="Kim K.T."/>
            <person name="Kim M.S."/>
            <person name="Lee J.M."/>
            <person name="Cheong K."/>
            <person name="Shin H.S."/>
            <person name="Kim S.B."/>
            <person name="Han K."/>
            <person name="Lee J."/>
            <person name="Park M."/>
            <person name="Lee H.A."/>
            <person name="Lee H.Y."/>
            <person name="Lee Y."/>
            <person name="Oh S."/>
            <person name="Lee J.H."/>
            <person name="Choi E."/>
            <person name="Choi E."/>
            <person name="Lee S.E."/>
            <person name="Jeon J."/>
            <person name="Kim H."/>
            <person name="Choi G."/>
            <person name="Song H."/>
            <person name="Lee J."/>
            <person name="Lee S.C."/>
            <person name="Kwon J.K."/>
            <person name="Lee H.Y."/>
            <person name="Koo N."/>
            <person name="Hong Y."/>
            <person name="Kim R.W."/>
            <person name="Kang W.H."/>
            <person name="Huh J.H."/>
            <person name="Kang B.C."/>
            <person name="Yang T.J."/>
            <person name="Lee Y.H."/>
            <person name="Bennetzen J.L."/>
            <person name="Choi D."/>
        </authorList>
    </citation>
    <scope>NUCLEOTIDE SEQUENCE [LARGE SCALE GENOMIC DNA]</scope>
    <source>
        <strain evidence="7">cv. CM334</strain>
    </source>
</reference>
<dbReference type="InterPro" id="IPR003653">
    <property type="entry name" value="Peptidase_C48_C"/>
</dbReference>
<evidence type="ECO:0000313" key="7">
    <source>
        <dbReference type="Proteomes" id="UP000222542"/>
    </source>
</evidence>
<dbReference type="PANTHER" id="PTHR31470:SF40">
    <property type="entry name" value="UBIQUITIN-LIKE PROTEASE FAMILY PROFILE DOMAIN-CONTAINING PROTEIN"/>
    <property type="match status" value="1"/>
</dbReference>
<feature type="domain" description="Ubiquitin-like protease family profile" evidence="5">
    <location>
        <begin position="370"/>
        <end position="509"/>
    </location>
</feature>
<gene>
    <name evidence="6" type="ORF">T459_31085</name>
</gene>
<dbReference type="Gene3D" id="3.40.395.10">
    <property type="entry name" value="Adenoviral Proteinase, Chain A"/>
    <property type="match status" value="1"/>
</dbReference>
<protein>
    <recommendedName>
        <fullName evidence="5">Ubiquitin-like protease family profile domain-containing protein</fullName>
    </recommendedName>
</protein>
<dbReference type="PANTHER" id="PTHR31470">
    <property type="entry name" value="CYSTEINE PROTEINASES SUPERFAMILY PROTEIN-RELATED-RELATED"/>
    <property type="match status" value="1"/>
</dbReference>
<sequence length="518" mass="59998">MELAKFQVSQKNVIEDERSFDSDDDFQDPPPKQINENLKKKQKVNSSTKASKKLLRKNSVNIVDEHTQKRTSAPRAAKAAEMKTPSKPASHIEEEAVSKPESHAETEAFISKKVFDAFRDERESITTHLSTTCEEELTNEHLNDKKSEYVVEDHSQVKEQIRTPPKIQEVTTDEQRDDPVWPNSQNTIPNELLPCMNAYNNKSIIVHPSANRELQTPIQKIRIRRPSKFKESPYTMKFGSAAGRSAGNIHKFPQKHPFVYHPIDGIVDTKIVKKSMDRISVDLLRVHGKRKEKVDYYKKGKLSIPMMHFRVETIEDKNWFYTMGFPDQSWTDSVVHDVYSVDDPNLMAGGQEAHLVEYIDGFRMHAAVPWHTVKDIYILVNIKEKHHWVLAFLSFSKRCIFLYNSYESSGHYPIVLAEIEKLAEIIHLCLQVCDFYDKKEIDLQNHPRYKDKDSSDMFDVLFEENLPQQPSERLDCGVYMVAYAECLSYGHKILSTDFDPDALRRTYAALLWDYGIQK</sequence>
<keyword evidence="2" id="KW-0645">Protease</keyword>
<evidence type="ECO:0000313" key="6">
    <source>
        <dbReference type="EMBL" id="PHT66660.1"/>
    </source>
</evidence>
<reference evidence="6 7" key="1">
    <citation type="journal article" date="2014" name="Nat. Genet.">
        <title>Genome sequence of the hot pepper provides insights into the evolution of pungency in Capsicum species.</title>
        <authorList>
            <person name="Kim S."/>
            <person name="Park M."/>
            <person name="Yeom S.I."/>
            <person name="Kim Y.M."/>
            <person name="Lee J.M."/>
            <person name="Lee H.A."/>
            <person name="Seo E."/>
            <person name="Choi J."/>
            <person name="Cheong K."/>
            <person name="Kim K.T."/>
            <person name="Jung K."/>
            <person name="Lee G.W."/>
            <person name="Oh S.K."/>
            <person name="Bae C."/>
            <person name="Kim S.B."/>
            <person name="Lee H.Y."/>
            <person name="Kim S.Y."/>
            <person name="Kim M.S."/>
            <person name="Kang B.C."/>
            <person name="Jo Y.D."/>
            <person name="Yang H.B."/>
            <person name="Jeong H.J."/>
            <person name="Kang W.H."/>
            <person name="Kwon J.K."/>
            <person name="Shin C."/>
            <person name="Lim J.Y."/>
            <person name="Park J.H."/>
            <person name="Huh J.H."/>
            <person name="Kim J.S."/>
            <person name="Kim B.D."/>
            <person name="Cohen O."/>
            <person name="Paran I."/>
            <person name="Suh M.C."/>
            <person name="Lee S.B."/>
            <person name="Kim Y.K."/>
            <person name="Shin Y."/>
            <person name="Noh S.J."/>
            <person name="Park J."/>
            <person name="Seo Y.S."/>
            <person name="Kwon S.Y."/>
            <person name="Kim H.A."/>
            <person name="Park J.M."/>
            <person name="Kim H.J."/>
            <person name="Choi S.B."/>
            <person name="Bosland P.W."/>
            <person name="Reeves G."/>
            <person name="Jo S.H."/>
            <person name="Lee B.W."/>
            <person name="Cho H.T."/>
            <person name="Choi H.S."/>
            <person name="Lee M.S."/>
            <person name="Yu Y."/>
            <person name="Do Choi Y."/>
            <person name="Park B.S."/>
            <person name="van Deynze A."/>
            <person name="Ashrafi H."/>
            <person name="Hill T."/>
            <person name="Kim W.T."/>
            <person name="Pai H.S."/>
            <person name="Ahn H.K."/>
            <person name="Yeam I."/>
            <person name="Giovannoni J.J."/>
            <person name="Rose J.K."/>
            <person name="Sorensen I."/>
            <person name="Lee S.J."/>
            <person name="Kim R.W."/>
            <person name="Choi I.Y."/>
            <person name="Choi B.S."/>
            <person name="Lim J.S."/>
            <person name="Lee Y.H."/>
            <person name="Choi D."/>
        </authorList>
    </citation>
    <scope>NUCLEOTIDE SEQUENCE [LARGE SCALE GENOMIC DNA]</scope>
    <source>
        <strain evidence="7">cv. CM334</strain>
    </source>
</reference>
<evidence type="ECO:0000256" key="4">
    <source>
        <dbReference type="SAM" id="MobiDB-lite"/>
    </source>
</evidence>
<comment type="caution">
    <text evidence="6">The sequence shown here is derived from an EMBL/GenBank/DDBJ whole genome shotgun (WGS) entry which is preliminary data.</text>
</comment>